<accession>A0ABY9VBT1</accession>
<dbReference type="Proteomes" id="UP001303324">
    <property type="component" value="Chromosome"/>
</dbReference>
<keyword evidence="2" id="KW-1185">Reference proteome</keyword>
<dbReference type="RefSeq" id="WP_311071024.1">
    <property type="nucleotide sequence ID" value="NZ_CP134494.1"/>
</dbReference>
<reference evidence="1 2" key="1">
    <citation type="submission" date="2023-09" db="EMBL/GenBank/DDBJ databases">
        <title>Microbial mechanism of fulvic acid promoting antimony reduction mineralization in rice fields.</title>
        <authorList>
            <person name="Chen G."/>
            <person name="Lan J."/>
        </authorList>
    </citation>
    <scope>NUCLEOTIDE SEQUENCE [LARGE SCALE GENOMIC DNA]</scope>
    <source>
        <strain evidence="1 2">PS1</strain>
    </source>
</reference>
<proteinExistence type="predicted"/>
<sequence length="167" mass="18588">MPLAKYGVWTPSAGVICFKCHGPQFNSGSYNVNSEIWRELQKEQPLKKGNAITFCDKCYSAIQLIESVAEEHNMVARLRETGIDATMVQTGGMCSAGEIPISSGYYLFTYSFDGDKTWWVVEYDEEGIPVNTVEHLNTHTADAMFESLVKLMNICEKKETEPPGSAS</sequence>
<evidence type="ECO:0000313" key="2">
    <source>
        <dbReference type="Proteomes" id="UP001303324"/>
    </source>
</evidence>
<dbReference type="EMBL" id="CP134494">
    <property type="protein sequence ID" value="WNF21309.1"/>
    <property type="molecule type" value="Genomic_DNA"/>
</dbReference>
<protein>
    <submittedName>
        <fullName evidence="1">Uncharacterized protein</fullName>
    </submittedName>
</protein>
<evidence type="ECO:0000313" key="1">
    <source>
        <dbReference type="EMBL" id="WNF21309.1"/>
    </source>
</evidence>
<name>A0ABY9VBT1_9BACI</name>
<gene>
    <name evidence="1" type="ORF">RH061_14005</name>
</gene>
<organism evidence="1 2">
    <name type="scientific">Mesobacillus jeotgali</name>
    <dbReference type="NCBI Taxonomy" id="129985"/>
    <lineage>
        <taxon>Bacteria</taxon>
        <taxon>Bacillati</taxon>
        <taxon>Bacillota</taxon>
        <taxon>Bacilli</taxon>
        <taxon>Bacillales</taxon>
        <taxon>Bacillaceae</taxon>
        <taxon>Mesobacillus</taxon>
    </lineage>
</organism>